<reference evidence="1 2" key="2">
    <citation type="journal article" date="2016" name="ISME J.">
        <title>Physiological and genomic characterization of two novel marine thaumarchaeal strains indicates niche differentiation.</title>
        <authorList>
            <person name="Bayer B."/>
            <person name="Vojvoda J."/>
            <person name="Offre P."/>
            <person name="Alves R.J."/>
            <person name="Elisabeth N.H."/>
            <person name="Garcia J.A."/>
            <person name="Volland J.M."/>
            <person name="Srivastava A."/>
            <person name="Schleper C."/>
            <person name="Herndl G.J."/>
        </authorList>
    </citation>
    <scope>NUCLEOTIDE SEQUENCE [LARGE SCALE GENOMIC DNA]</scope>
    <source>
        <strain evidence="1 2">D3C</strain>
    </source>
</reference>
<gene>
    <name evidence="1" type="ORF">NPIRD3C_1823</name>
</gene>
<evidence type="ECO:0000313" key="1">
    <source>
        <dbReference type="EMBL" id="AJM93033.1"/>
    </source>
</evidence>
<evidence type="ECO:0008006" key="3">
    <source>
        <dbReference type="Google" id="ProtNLM"/>
    </source>
</evidence>
<dbReference type="RefSeq" id="WP_148703768.1">
    <property type="nucleotide sequence ID" value="NZ_CP010868.1"/>
</dbReference>
<dbReference type="HOGENOM" id="CLU_2820613_0_0_2"/>
<organism evidence="1 2">
    <name type="scientific">Nitrosopumilus piranensis</name>
    <dbReference type="NCBI Taxonomy" id="1582439"/>
    <lineage>
        <taxon>Archaea</taxon>
        <taxon>Nitrososphaerota</taxon>
        <taxon>Nitrososphaeria</taxon>
        <taxon>Nitrosopumilales</taxon>
        <taxon>Nitrosopumilaceae</taxon>
        <taxon>Nitrosopumilus</taxon>
    </lineage>
</organism>
<dbReference type="AlphaFoldDB" id="A0A0C5BTJ7"/>
<dbReference type="EMBL" id="CP010868">
    <property type="protein sequence ID" value="AJM93033.1"/>
    <property type="molecule type" value="Genomic_DNA"/>
</dbReference>
<protein>
    <recommendedName>
        <fullName evidence="3">SpoVT-AbrB domain-containing protein</fullName>
    </recommendedName>
</protein>
<proteinExistence type="predicted"/>
<reference evidence="2" key="1">
    <citation type="submission" date="2015-02" db="EMBL/GenBank/DDBJ databases">
        <title>Characterization of two novel Thaumarchaeota isolated from the Northern Adriatic Sea.</title>
        <authorList>
            <person name="Bayer B."/>
            <person name="Vojvoda J."/>
            <person name="Offre P."/>
            <person name="Srivastava A."/>
            <person name="Elisabeth N."/>
            <person name="Garcia J.A.L."/>
            <person name="Schleper C."/>
            <person name="Herndl G.J."/>
        </authorList>
    </citation>
    <scope>NUCLEOTIDE SEQUENCE [LARGE SCALE GENOMIC DNA]</scope>
    <source>
        <strain evidence="2">D3C</strain>
    </source>
</reference>
<sequence>MSESEILYYAIIKKINVKDNNTTKITIPREAILAANAESDYYTIVSYSNRIEIRPYELKFAGQKQD</sequence>
<name>A0A0C5BTJ7_9ARCH</name>
<evidence type="ECO:0000313" key="2">
    <source>
        <dbReference type="Proteomes" id="UP000032027"/>
    </source>
</evidence>
<dbReference type="PATRIC" id="fig|1582439.9.peg.1879"/>
<keyword evidence="2" id="KW-1185">Reference proteome</keyword>
<dbReference type="KEGG" id="nid:NPIRD3C_1823"/>
<accession>A0A0C5BTJ7</accession>
<reference evidence="1 2" key="3">
    <citation type="journal article" date="2019" name="Int. J. Syst. Evol. Microbiol.">
        <title>Nitrosopumilus adriaticus sp. nov. and Nitrosopumilus piranensis sp. nov., two ammonia-oxidizing archaea from the Adriatic Sea and members of the class Nitrososphaeria.</title>
        <authorList>
            <person name="Bayer B."/>
            <person name="Vojvoda J."/>
            <person name="Reinthaler T."/>
            <person name="Reyes C."/>
            <person name="Pinto M."/>
            <person name="Herndl G.J."/>
        </authorList>
    </citation>
    <scope>NUCLEOTIDE SEQUENCE [LARGE SCALE GENOMIC DNA]</scope>
    <source>
        <strain evidence="1 2">D3C</strain>
    </source>
</reference>
<dbReference type="GeneID" id="41600919"/>
<dbReference type="Proteomes" id="UP000032027">
    <property type="component" value="Chromosome"/>
</dbReference>